<comment type="caution">
    <text evidence="2">The sequence shown here is derived from an EMBL/GenBank/DDBJ whole genome shotgun (WGS) entry which is preliminary data.</text>
</comment>
<name>H0EPB6_GLAL7</name>
<accession>H0EPB6</accession>
<dbReference type="EMBL" id="AGUE01000110">
    <property type="protein sequence ID" value="EHK99616.1"/>
    <property type="molecule type" value="Genomic_DNA"/>
</dbReference>
<dbReference type="InParanoid" id="H0EPB6"/>
<keyword evidence="3" id="KW-1185">Reference proteome</keyword>
<dbReference type="Proteomes" id="UP000005446">
    <property type="component" value="Unassembled WGS sequence"/>
</dbReference>
<organism evidence="2 3">
    <name type="scientific">Glarea lozoyensis (strain ATCC 74030 / MF5533)</name>
    <dbReference type="NCBI Taxonomy" id="1104152"/>
    <lineage>
        <taxon>Eukaryota</taxon>
        <taxon>Fungi</taxon>
        <taxon>Dikarya</taxon>
        <taxon>Ascomycota</taxon>
        <taxon>Pezizomycotina</taxon>
        <taxon>Leotiomycetes</taxon>
        <taxon>Helotiales</taxon>
        <taxon>Helotiaceae</taxon>
        <taxon>Glarea</taxon>
    </lineage>
</organism>
<reference evidence="2 3" key="1">
    <citation type="journal article" date="2012" name="Eukaryot. Cell">
        <title>Genome sequence of the fungus Glarea lozoyensis: the first genome sequence of a species from the Helotiaceae family.</title>
        <authorList>
            <person name="Youssar L."/>
            <person name="Gruening B.A."/>
            <person name="Erxleben A."/>
            <person name="Guenther S."/>
            <person name="Huettel W."/>
        </authorList>
    </citation>
    <scope>NUCLEOTIDE SEQUENCE [LARGE SCALE GENOMIC DNA]</scope>
    <source>
        <strain evidence="3">ATCC 74030 / MF5533</strain>
    </source>
</reference>
<evidence type="ECO:0000313" key="2">
    <source>
        <dbReference type="EMBL" id="EHK99616.1"/>
    </source>
</evidence>
<gene>
    <name evidence="2" type="ORF">M7I_4489</name>
</gene>
<feature type="region of interest" description="Disordered" evidence="1">
    <location>
        <begin position="58"/>
        <end position="88"/>
    </location>
</feature>
<dbReference type="OrthoDB" id="10304068at2759"/>
<sequence length="88" mass="10027">MYKYDMVNCESLETVKMSLPIAGNKKVMSTLQVLLTLSENGITDFKFVDVRLGKETAIDEHRSPQEESQMQKNGSFKLRVSTKIPTRD</sequence>
<protein>
    <submittedName>
        <fullName evidence="2">Uncharacterized protein</fullName>
    </submittedName>
</protein>
<dbReference type="AlphaFoldDB" id="H0EPB6"/>
<evidence type="ECO:0000256" key="1">
    <source>
        <dbReference type="SAM" id="MobiDB-lite"/>
    </source>
</evidence>
<evidence type="ECO:0000313" key="3">
    <source>
        <dbReference type="Proteomes" id="UP000005446"/>
    </source>
</evidence>
<proteinExistence type="predicted"/>
<dbReference type="HOGENOM" id="CLU_190123_0_0_1"/>